<organism evidence="1 2">
    <name type="scientific">Mucilaginibacter polytrichastri</name>
    <dbReference type="NCBI Taxonomy" id="1302689"/>
    <lineage>
        <taxon>Bacteria</taxon>
        <taxon>Pseudomonadati</taxon>
        <taxon>Bacteroidota</taxon>
        <taxon>Sphingobacteriia</taxon>
        <taxon>Sphingobacteriales</taxon>
        <taxon>Sphingobacteriaceae</taxon>
        <taxon>Mucilaginibacter</taxon>
    </lineage>
</organism>
<comment type="caution">
    <text evidence="1">The sequence shown here is derived from an EMBL/GenBank/DDBJ whole genome shotgun (WGS) entry which is preliminary data.</text>
</comment>
<dbReference type="RefSeq" id="WP_139235615.1">
    <property type="nucleotide sequence ID" value="NZ_FPAM01000001.1"/>
</dbReference>
<gene>
    <name evidence="1" type="ORF">RG47T_0837</name>
</gene>
<protein>
    <submittedName>
        <fullName evidence="1">Uncharacterized protein</fullName>
    </submittedName>
</protein>
<dbReference type="STRING" id="1302689.RG47T_0837"/>
<evidence type="ECO:0000313" key="2">
    <source>
        <dbReference type="Proteomes" id="UP000186720"/>
    </source>
</evidence>
<accession>A0A1Q5ZUD6</accession>
<dbReference type="Proteomes" id="UP000186720">
    <property type="component" value="Unassembled WGS sequence"/>
</dbReference>
<name>A0A1Q5ZUD6_9SPHI</name>
<reference evidence="1 2" key="1">
    <citation type="submission" date="2016-11" db="EMBL/GenBank/DDBJ databases">
        <title>Whole Genome Sequencing of Mucilaginibacter polytrichastri RG4-7(T) isolated from the moss sample.</title>
        <authorList>
            <person name="Li Y."/>
        </authorList>
    </citation>
    <scope>NUCLEOTIDE SEQUENCE [LARGE SCALE GENOMIC DNA]</scope>
    <source>
        <strain evidence="1 2">RG4-7</strain>
    </source>
</reference>
<proteinExistence type="predicted"/>
<dbReference type="AlphaFoldDB" id="A0A1Q5ZUD6"/>
<sequence>MRNPITFLSLMLISAKLADAQSTHSDWHVPAPIAINNSDFKATQQATSQTAPGFNFIKLQASFAVLPPIPPVEPLSIPADLTRQTYLESENSTRVVQLQENHLQENAKEAQMVHPSCCCCCCCRVPIAVRKSANMRPKRKILASTRISQHKAGQHQPLKPMSSRNAILKPKTVKHRHVKRRLVRYIRYCPCTFDTSS</sequence>
<evidence type="ECO:0000313" key="1">
    <source>
        <dbReference type="EMBL" id="OKS85391.1"/>
    </source>
</evidence>
<dbReference type="EMBL" id="MPPL01000001">
    <property type="protein sequence ID" value="OKS85391.1"/>
    <property type="molecule type" value="Genomic_DNA"/>
</dbReference>
<keyword evidence="2" id="KW-1185">Reference proteome</keyword>